<dbReference type="SUPFAM" id="SSF55811">
    <property type="entry name" value="Nudix"/>
    <property type="match status" value="1"/>
</dbReference>
<dbReference type="Proteomes" id="UP000521872">
    <property type="component" value="Unassembled WGS sequence"/>
</dbReference>
<accession>A0A8H4QP94</accession>
<dbReference type="InterPro" id="IPR000086">
    <property type="entry name" value="NUDIX_hydrolase_dom"/>
</dbReference>
<dbReference type="EMBL" id="JAACJL010000044">
    <property type="protein sequence ID" value="KAF4614822.1"/>
    <property type="molecule type" value="Genomic_DNA"/>
</dbReference>
<evidence type="ECO:0000256" key="3">
    <source>
        <dbReference type="ARBA" id="ARBA00022723"/>
    </source>
</evidence>
<name>A0A8H4QP94_9AGAR</name>
<evidence type="ECO:0000256" key="1">
    <source>
        <dbReference type="ARBA" id="ARBA00001936"/>
    </source>
</evidence>
<comment type="cofactor">
    <cofactor evidence="1">
        <name>Mn(2+)</name>
        <dbReference type="ChEBI" id="CHEBI:29035"/>
    </cofactor>
</comment>
<keyword evidence="5" id="KW-0460">Magnesium</keyword>
<dbReference type="CDD" id="cd18870">
    <property type="entry name" value="NUDIX_AcylCoAdiphos_Nudt19"/>
    <property type="match status" value="1"/>
</dbReference>
<dbReference type="GO" id="GO:0005739">
    <property type="term" value="C:mitochondrion"/>
    <property type="evidence" value="ECO:0007669"/>
    <property type="project" value="TreeGrafter"/>
</dbReference>
<sequence>MFRLYFTRTPGRLIPYLPVSTTSKKALRITVSHMSSSSTTSRPVVPAPRPSASLVVVNERNEILLVHRNPKATAFGGFHVFPGGNFDKEQDASLEITALRETFEESGLLLASSSSGHVPSDQILDGARHAIHQQKLQFQDFLREHNFQPDIHSLLPFTQWTTPIGPPKRFQTQFFVAFLPKAPSSGFSSGTKQERLPKHDGGQEVIEARFVHPRNALDECREGKISVMPPQFYIMSTLADILQGSVNTAEQREKVETLSRGNFGKMVINPRKLGEDENGRTIFTYEGDEVRGGPKGRMHRALLKMQGGAASDIQLIRNFDVFTEVELASPTSSKL</sequence>
<organism evidence="8 9">
    <name type="scientific">Agrocybe pediades</name>
    <dbReference type="NCBI Taxonomy" id="84607"/>
    <lineage>
        <taxon>Eukaryota</taxon>
        <taxon>Fungi</taxon>
        <taxon>Dikarya</taxon>
        <taxon>Basidiomycota</taxon>
        <taxon>Agaricomycotina</taxon>
        <taxon>Agaricomycetes</taxon>
        <taxon>Agaricomycetidae</taxon>
        <taxon>Agaricales</taxon>
        <taxon>Agaricineae</taxon>
        <taxon>Strophariaceae</taxon>
        <taxon>Agrocybe</taxon>
    </lineage>
</organism>
<feature type="domain" description="Nudix hydrolase" evidence="7">
    <location>
        <begin position="47"/>
        <end position="233"/>
    </location>
</feature>
<keyword evidence="3" id="KW-0479">Metal-binding</keyword>
<evidence type="ECO:0000256" key="6">
    <source>
        <dbReference type="ARBA" id="ARBA00023211"/>
    </source>
</evidence>
<comment type="cofactor">
    <cofactor evidence="2">
        <name>Mg(2+)</name>
        <dbReference type="ChEBI" id="CHEBI:18420"/>
    </cofactor>
</comment>
<proteinExistence type="predicted"/>
<dbReference type="Gene3D" id="3.90.79.10">
    <property type="entry name" value="Nucleoside Triphosphate Pyrophosphohydrolase"/>
    <property type="match status" value="1"/>
</dbReference>
<dbReference type="GO" id="GO:0016818">
    <property type="term" value="F:hydrolase activity, acting on acid anhydrides, in phosphorus-containing anhydrides"/>
    <property type="evidence" value="ECO:0007669"/>
    <property type="project" value="InterPro"/>
</dbReference>
<dbReference type="PANTHER" id="PTHR12318:SF0">
    <property type="entry name" value="ACYL-COENZYME A DIPHOSPHATASE NUDT19"/>
    <property type="match status" value="1"/>
</dbReference>
<protein>
    <recommendedName>
        <fullName evidence="7">Nudix hydrolase domain-containing protein</fullName>
    </recommendedName>
</protein>
<keyword evidence="4" id="KW-0378">Hydrolase</keyword>
<dbReference type="PROSITE" id="PS51462">
    <property type="entry name" value="NUDIX"/>
    <property type="match status" value="1"/>
</dbReference>
<dbReference type="GO" id="GO:0046872">
    <property type="term" value="F:metal ion binding"/>
    <property type="evidence" value="ECO:0007669"/>
    <property type="project" value="UniProtKB-KW"/>
</dbReference>
<dbReference type="PANTHER" id="PTHR12318">
    <property type="entry name" value="TESTOSTERONE-REGULATED PROTEIN RP2"/>
    <property type="match status" value="1"/>
</dbReference>
<evidence type="ECO:0000259" key="7">
    <source>
        <dbReference type="PROSITE" id="PS51462"/>
    </source>
</evidence>
<dbReference type="InterPro" id="IPR039121">
    <property type="entry name" value="NUDT19"/>
</dbReference>
<evidence type="ECO:0000313" key="8">
    <source>
        <dbReference type="EMBL" id="KAF4614822.1"/>
    </source>
</evidence>
<evidence type="ECO:0000256" key="2">
    <source>
        <dbReference type="ARBA" id="ARBA00001946"/>
    </source>
</evidence>
<evidence type="ECO:0000256" key="4">
    <source>
        <dbReference type="ARBA" id="ARBA00022801"/>
    </source>
</evidence>
<reference evidence="8 9" key="1">
    <citation type="submission" date="2019-12" db="EMBL/GenBank/DDBJ databases">
        <authorList>
            <person name="Floudas D."/>
            <person name="Bentzer J."/>
            <person name="Ahren D."/>
            <person name="Johansson T."/>
            <person name="Persson P."/>
            <person name="Tunlid A."/>
        </authorList>
    </citation>
    <scope>NUCLEOTIDE SEQUENCE [LARGE SCALE GENOMIC DNA]</scope>
    <source>
        <strain evidence="8 9">CBS 102.39</strain>
    </source>
</reference>
<keyword evidence="6" id="KW-0464">Manganese</keyword>
<evidence type="ECO:0000313" key="9">
    <source>
        <dbReference type="Proteomes" id="UP000521872"/>
    </source>
</evidence>
<gene>
    <name evidence="8" type="ORF">D9613_003192</name>
</gene>
<evidence type="ECO:0000256" key="5">
    <source>
        <dbReference type="ARBA" id="ARBA00022842"/>
    </source>
</evidence>
<keyword evidence="9" id="KW-1185">Reference proteome</keyword>
<comment type="caution">
    <text evidence="8">The sequence shown here is derived from an EMBL/GenBank/DDBJ whole genome shotgun (WGS) entry which is preliminary data.</text>
</comment>
<dbReference type="Pfam" id="PF00293">
    <property type="entry name" value="NUDIX"/>
    <property type="match status" value="1"/>
</dbReference>
<dbReference type="AlphaFoldDB" id="A0A8H4QP94"/>
<dbReference type="InterPro" id="IPR015797">
    <property type="entry name" value="NUDIX_hydrolase-like_dom_sf"/>
</dbReference>